<keyword evidence="15" id="KW-0233">DNA recombination</keyword>
<evidence type="ECO:0000256" key="18">
    <source>
        <dbReference type="ARBA" id="ARBA00023268"/>
    </source>
</evidence>
<protein>
    <recommendedName>
        <fullName evidence="2">DNA ligase (ATP)</fullName>
        <ecNumber evidence="2">6.5.1.1</ecNumber>
    </recommendedName>
    <alternativeName>
        <fullName evidence="19">NHEJ DNA polymerase</fullName>
    </alternativeName>
</protein>
<dbReference type="Gene3D" id="3.90.920.10">
    <property type="entry name" value="DNA primase, PRIM domain"/>
    <property type="match status" value="1"/>
</dbReference>
<keyword evidence="8" id="KW-0547">Nucleotide-binding</keyword>
<dbReference type="InterPro" id="IPR052171">
    <property type="entry name" value="NHEJ_LigD"/>
</dbReference>
<dbReference type="PROSITE" id="PS50160">
    <property type="entry name" value="DNA_LIGASE_A3"/>
    <property type="match status" value="1"/>
</dbReference>
<dbReference type="InterPro" id="IPR012310">
    <property type="entry name" value="DNA_ligase_ATP-dep_cent"/>
</dbReference>
<evidence type="ECO:0000256" key="14">
    <source>
        <dbReference type="ARBA" id="ARBA00023125"/>
    </source>
</evidence>
<evidence type="ECO:0000256" key="16">
    <source>
        <dbReference type="ARBA" id="ARBA00023204"/>
    </source>
</evidence>
<keyword evidence="5" id="KW-0548">Nucleotidyltransferase</keyword>
<dbReference type="SUPFAM" id="SSF56091">
    <property type="entry name" value="DNA ligase/mRNA capping enzyme, catalytic domain"/>
    <property type="match status" value="1"/>
</dbReference>
<evidence type="ECO:0000259" key="24">
    <source>
        <dbReference type="PROSITE" id="PS50160"/>
    </source>
</evidence>
<name>A0ABU5TC53_9MICC</name>
<feature type="domain" description="ATP-dependent DNA ligase family profile" evidence="24">
    <location>
        <begin position="643"/>
        <end position="768"/>
    </location>
</feature>
<dbReference type="InterPro" id="IPR012309">
    <property type="entry name" value="DNA_ligase_ATP-dep_C"/>
</dbReference>
<dbReference type="Pfam" id="PF04679">
    <property type="entry name" value="DNA_ligase_A_C"/>
    <property type="match status" value="1"/>
</dbReference>
<dbReference type="GO" id="GO:0003910">
    <property type="term" value="F:DNA ligase (ATP) activity"/>
    <property type="evidence" value="ECO:0007669"/>
    <property type="project" value="UniProtKB-EC"/>
</dbReference>
<evidence type="ECO:0000256" key="22">
    <source>
        <dbReference type="ARBA" id="ARBA00049990"/>
    </source>
</evidence>
<evidence type="ECO:0000256" key="10">
    <source>
        <dbReference type="ARBA" id="ARBA00022801"/>
    </source>
</evidence>
<keyword evidence="17" id="KW-0464">Manganese</keyword>
<sequence>MAAKRESVTVEGRKLSLSNLDKVLYPDAGVTKADILDYLRTVGPAMIPAIRDRPATRKRWVHGVGTKDEPGEVFFQKNLDAATPKWVKRVTLEHRHSTNTYPLVNDLATLVWLGQIASLEIHVPQWRVDAKGRMLHPDRMVLDLDPGPGAGLPECVEVARLIKPILDDLGLAAVPVTSGSKGIHLYAKLDMKQSWERVSSVAHELARSLAADHPDLVVSDQKKTLREGRVLVDWSQNSGQKTTIAPYSLRGRLQPMVAAPRTWEEIGSPDLAHVRYDEMPARLEKYGNLFAPVLPDSEHDAGQDDDGRPPPSSSASESRAHGGQDRLTAYRSKRDAAATPEPVPAEAPVPGEGNAFVIHEHHARRLHWDLRLEHEGVLASFALPKGVPADPGRNHLAVHTEDHPIEYLTFSGTIPKGEYGAGEMFVWDTGTYELEKWREDKEIIVILTGKPGGGLASIEGGKPVRLALIRTEGGLGGDKDNWLIHLMKDQAKGHWRRGARRDDDAVPTADDGAGPSDAPSRPHSEADGATGSGAGARAAAKGGAAPSAMLAQIGTPGLVRRGEWALEMKWDGVRAIVDARGPLKLISRRGLDTTATYPELAGLAELGPAILDGEIVAMDSRGRPSFARLQQRMGLTDQTDVAAARRKVPVQIVLFDLLEWEGRDLTPLPFRERRKALELLAEGGLPENAQLSPVFDDDVEHVLDASAEHGMEGIMAKRLSSRYEPGRRSGAWLKIKHERTQEVVVGGWREGKGGREGTIGSLLLGIPDDDGGLSYVGRVGTGFTERDLAEAAAKLHSLERKTTPFADVPRQDTRDAHWVTPKLVGEVRYGEWTQDHRLRHPVWRGWRPDKEPGDVRVEA</sequence>
<keyword evidence="14" id="KW-0238">DNA-binding</keyword>
<evidence type="ECO:0000313" key="26">
    <source>
        <dbReference type="Proteomes" id="UP001304769"/>
    </source>
</evidence>
<evidence type="ECO:0000256" key="7">
    <source>
        <dbReference type="ARBA" id="ARBA00022723"/>
    </source>
</evidence>
<dbReference type="Pfam" id="PF21686">
    <property type="entry name" value="LigD_Prim-Pol"/>
    <property type="match status" value="1"/>
</dbReference>
<feature type="region of interest" description="Disordered" evidence="23">
    <location>
        <begin position="494"/>
        <end position="540"/>
    </location>
</feature>
<evidence type="ECO:0000256" key="21">
    <source>
        <dbReference type="ARBA" id="ARBA00049981"/>
    </source>
</evidence>
<reference evidence="25 26" key="1">
    <citation type="submission" date="2023-12" db="EMBL/GenBank/DDBJ databases">
        <title>Sinomonas terricola sp. nov, isolated from litchi orchard soil in Guangdong, PR China.</title>
        <authorList>
            <person name="Jiaxin W."/>
            <person name="Yang Z."/>
            <person name="Honghui Z."/>
        </authorList>
    </citation>
    <scope>NUCLEOTIDE SEQUENCE [LARGE SCALE GENOMIC DNA]</scope>
    <source>
        <strain evidence="25 26">JGH33</strain>
    </source>
</reference>
<accession>A0ABU5TC53</accession>
<proteinExistence type="inferred from homology"/>
<evidence type="ECO:0000256" key="15">
    <source>
        <dbReference type="ARBA" id="ARBA00023172"/>
    </source>
</evidence>
<dbReference type="PROSITE" id="PS00333">
    <property type="entry name" value="DNA_LIGASE_A2"/>
    <property type="match status" value="1"/>
</dbReference>
<comment type="similarity">
    <text evidence="21">In the C-terminal section; belongs to the ATP-dependent DNA ligase family.</text>
</comment>
<keyword evidence="9" id="KW-0227">DNA damage</keyword>
<dbReference type="NCBIfam" id="TIGR02779">
    <property type="entry name" value="NHEJ_ligase_lig"/>
    <property type="match status" value="1"/>
</dbReference>
<keyword evidence="26" id="KW-1185">Reference proteome</keyword>
<dbReference type="PANTHER" id="PTHR42705:SF2">
    <property type="entry name" value="BIFUNCTIONAL NON-HOMOLOGOUS END JOINING PROTEIN LIGD"/>
    <property type="match status" value="1"/>
</dbReference>
<evidence type="ECO:0000256" key="1">
    <source>
        <dbReference type="ARBA" id="ARBA00001936"/>
    </source>
</evidence>
<dbReference type="Gene3D" id="2.40.50.140">
    <property type="entry name" value="Nucleic acid-binding proteins"/>
    <property type="match status" value="1"/>
</dbReference>
<evidence type="ECO:0000256" key="17">
    <source>
        <dbReference type="ARBA" id="ARBA00023211"/>
    </source>
</evidence>
<dbReference type="PANTHER" id="PTHR42705">
    <property type="entry name" value="BIFUNCTIONAL NON-HOMOLOGOUS END JOINING PROTEIN LIGD"/>
    <property type="match status" value="1"/>
</dbReference>
<keyword evidence="11" id="KW-0269">Exonuclease</keyword>
<evidence type="ECO:0000256" key="9">
    <source>
        <dbReference type="ARBA" id="ARBA00022763"/>
    </source>
</evidence>
<feature type="region of interest" description="Disordered" evidence="23">
    <location>
        <begin position="333"/>
        <end position="352"/>
    </location>
</feature>
<evidence type="ECO:0000313" key="25">
    <source>
        <dbReference type="EMBL" id="MEA5457240.1"/>
    </source>
</evidence>
<comment type="similarity">
    <text evidence="22">In the N-terminal section; belongs to the LigD polymerase family.</text>
</comment>
<dbReference type="Pfam" id="PF01068">
    <property type="entry name" value="DNA_ligase_A_M"/>
    <property type="match status" value="1"/>
</dbReference>
<evidence type="ECO:0000256" key="8">
    <source>
        <dbReference type="ARBA" id="ARBA00022741"/>
    </source>
</evidence>
<feature type="compositionally biased region" description="Basic and acidic residues" evidence="23">
    <location>
        <begin position="296"/>
        <end position="308"/>
    </location>
</feature>
<dbReference type="Proteomes" id="UP001304769">
    <property type="component" value="Unassembled WGS sequence"/>
</dbReference>
<dbReference type="CDD" id="cd07906">
    <property type="entry name" value="Adenylation_DNA_ligase_LigD_LigC"/>
    <property type="match status" value="1"/>
</dbReference>
<dbReference type="Gene3D" id="3.30.1490.70">
    <property type="match status" value="1"/>
</dbReference>
<feature type="region of interest" description="Disordered" evidence="23">
    <location>
        <begin position="292"/>
        <end position="326"/>
    </location>
</feature>
<dbReference type="Pfam" id="PF13298">
    <property type="entry name" value="LigD_N"/>
    <property type="match status" value="1"/>
</dbReference>
<evidence type="ECO:0000256" key="19">
    <source>
        <dbReference type="ARBA" id="ARBA00029943"/>
    </source>
</evidence>
<keyword evidence="3 25" id="KW-0436">Ligase</keyword>
<comment type="catalytic activity">
    <reaction evidence="20">
        <text>ATP + (deoxyribonucleotide)n-3'-hydroxyl + 5'-phospho-(deoxyribonucleotide)m = (deoxyribonucleotide)n+m + AMP + diphosphate.</text>
        <dbReference type="EC" id="6.5.1.1"/>
    </reaction>
</comment>
<dbReference type="InterPro" id="IPR014144">
    <property type="entry name" value="LigD_PE_domain"/>
</dbReference>
<evidence type="ECO:0000256" key="20">
    <source>
        <dbReference type="ARBA" id="ARBA00034003"/>
    </source>
</evidence>
<dbReference type="EMBL" id="JAYGGQ010000024">
    <property type="protein sequence ID" value="MEA5457240.1"/>
    <property type="molecule type" value="Genomic_DNA"/>
</dbReference>
<evidence type="ECO:0000256" key="12">
    <source>
        <dbReference type="ARBA" id="ARBA00022840"/>
    </source>
</evidence>
<evidence type="ECO:0000256" key="2">
    <source>
        <dbReference type="ARBA" id="ARBA00012727"/>
    </source>
</evidence>
<dbReference type="InterPro" id="IPR014145">
    <property type="entry name" value="LigD_pol_dom"/>
</dbReference>
<dbReference type="NCBIfam" id="TIGR02777">
    <property type="entry name" value="LigD_PE_dom"/>
    <property type="match status" value="1"/>
</dbReference>
<keyword evidence="4" id="KW-0808">Transferase</keyword>
<dbReference type="InterPro" id="IPR014146">
    <property type="entry name" value="LigD_ligase_dom"/>
</dbReference>
<comment type="caution">
    <text evidence="25">The sequence shown here is derived from an EMBL/GenBank/DDBJ whole genome shotgun (WGS) entry which is preliminary data.</text>
</comment>
<dbReference type="InterPro" id="IPR016059">
    <property type="entry name" value="DNA_ligase_ATP-dep_CS"/>
</dbReference>
<keyword evidence="12" id="KW-0067">ATP-binding</keyword>
<dbReference type="NCBIfam" id="TIGR02778">
    <property type="entry name" value="ligD_pol"/>
    <property type="match status" value="1"/>
</dbReference>
<keyword evidence="16" id="KW-0234">DNA repair</keyword>
<dbReference type="CDD" id="cd07971">
    <property type="entry name" value="OBF_DNA_ligase_LigD"/>
    <property type="match status" value="1"/>
</dbReference>
<evidence type="ECO:0000256" key="13">
    <source>
        <dbReference type="ARBA" id="ARBA00022932"/>
    </source>
</evidence>
<dbReference type="SUPFAM" id="SSF50249">
    <property type="entry name" value="Nucleic acid-binding proteins"/>
    <property type="match status" value="1"/>
</dbReference>
<keyword evidence="6" id="KW-0540">Nuclease</keyword>
<comment type="cofactor">
    <cofactor evidence="1">
        <name>Mn(2+)</name>
        <dbReference type="ChEBI" id="CHEBI:29035"/>
    </cofactor>
</comment>
<keyword evidence="10" id="KW-0378">Hydrolase</keyword>
<keyword evidence="7" id="KW-0479">Metal-binding</keyword>
<evidence type="ECO:0000256" key="4">
    <source>
        <dbReference type="ARBA" id="ARBA00022679"/>
    </source>
</evidence>
<dbReference type="InterPro" id="IPR033649">
    <property type="entry name" value="MtLigD_Pol-like"/>
</dbReference>
<evidence type="ECO:0000256" key="6">
    <source>
        <dbReference type="ARBA" id="ARBA00022722"/>
    </source>
</evidence>
<dbReference type="NCBIfam" id="NF007210">
    <property type="entry name" value="PRK09632.1"/>
    <property type="match status" value="1"/>
</dbReference>
<dbReference type="Gene3D" id="3.30.470.30">
    <property type="entry name" value="DNA ligase/mRNA capping enzyme"/>
    <property type="match status" value="1"/>
</dbReference>
<evidence type="ECO:0000256" key="5">
    <source>
        <dbReference type="ARBA" id="ARBA00022695"/>
    </source>
</evidence>
<evidence type="ECO:0000256" key="23">
    <source>
        <dbReference type="SAM" id="MobiDB-lite"/>
    </source>
</evidence>
<evidence type="ECO:0000256" key="3">
    <source>
        <dbReference type="ARBA" id="ARBA00022598"/>
    </source>
</evidence>
<keyword evidence="18" id="KW-0511">Multifunctional enzyme</keyword>
<dbReference type="InterPro" id="IPR012340">
    <property type="entry name" value="NA-bd_OB-fold"/>
</dbReference>
<keyword evidence="13" id="KW-0239">DNA-directed DNA polymerase</keyword>
<dbReference type="CDD" id="cd04863">
    <property type="entry name" value="MtLigD_Pol_like"/>
    <property type="match status" value="1"/>
</dbReference>
<dbReference type="EC" id="6.5.1.1" evidence="2"/>
<gene>
    <name evidence="25" type="ORF">SPF06_21170</name>
</gene>
<dbReference type="RefSeq" id="WP_323281151.1">
    <property type="nucleotide sequence ID" value="NZ_JAYGGQ010000024.1"/>
</dbReference>
<evidence type="ECO:0000256" key="11">
    <source>
        <dbReference type="ARBA" id="ARBA00022839"/>
    </source>
</evidence>
<organism evidence="25 26">
    <name type="scientific">Sinomonas terricola</name>
    <dbReference type="NCBI Taxonomy" id="3110330"/>
    <lineage>
        <taxon>Bacteria</taxon>
        <taxon>Bacillati</taxon>
        <taxon>Actinomycetota</taxon>
        <taxon>Actinomycetes</taxon>
        <taxon>Micrococcales</taxon>
        <taxon>Micrococcaceae</taxon>
        <taxon>Sinomonas</taxon>
    </lineage>
</organism>